<keyword evidence="6" id="KW-1185">Reference proteome</keyword>
<dbReference type="Pfam" id="PF00455">
    <property type="entry name" value="DeoRC"/>
    <property type="match status" value="1"/>
</dbReference>
<dbReference type="PROSITE" id="PS51000">
    <property type="entry name" value="HTH_DEOR_2"/>
    <property type="match status" value="1"/>
</dbReference>
<dbReference type="InterPro" id="IPR036388">
    <property type="entry name" value="WH-like_DNA-bd_sf"/>
</dbReference>
<evidence type="ECO:0000313" key="5">
    <source>
        <dbReference type="EMBL" id="SCP97364.1"/>
    </source>
</evidence>
<evidence type="ECO:0000259" key="4">
    <source>
        <dbReference type="PROSITE" id="PS51000"/>
    </source>
</evidence>
<dbReference type="InterPro" id="IPR037171">
    <property type="entry name" value="NagB/RpiA_transferase-like"/>
</dbReference>
<dbReference type="Gene3D" id="1.10.10.10">
    <property type="entry name" value="Winged helix-like DNA-binding domain superfamily/Winged helix DNA-binding domain"/>
    <property type="match status" value="1"/>
</dbReference>
<keyword evidence="3" id="KW-0804">Transcription</keyword>
<dbReference type="InterPro" id="IPR001034">
    <property type="entry name" value="DeoR_HTH"/>
</dbReference>
<keyword evidence="1" id="KW-0805">Transcription regulation</keyword>
<name>A0A1D3TTP6_9FIRM</name>
<evidence type="ECO:0000313" key="6">
    <source>
        <dbReference type="Proteomes" id="UP000199315"/>
    </source>
</evidence>
<evidence type="ECO:0000256" key="3">
    <source>
        <dbReference type="ARBA" id="ARBA00023163"/>
    </source>
</evidence>
<sequence>MLAEKRLSEIVAIVEEKRSVTVTELMDILSASESTVRRDLNVLDGNGQIKKVHGGAVAVGNTYYTVDADVVSRKDQNNDEKVRIGKYAASLIKPGDFVFIDAGTTTEVMLDYITEKKATFVTNGIDHARKLSQMGLTTYILGGEFKATTEAIVGEEAIESLNKYNFTIGFFGTNGIAVNNGYSTPDVKEAMVKKKAIRHCRNRYILSDSSKFTKISSVIFAEFESARIITTAVHDEAYRNCRNIVEVDKL</sequence>
<dbReference type="PANTHER" id="PTHR30363:SF56">
    <property type="entry name" value="TRANSCRIPTIONAL REGULATOR, DEOR FAMILY"/>
    <property type="match status" value="1"/>
</dbReference>
<accession>A0A1D3TTP6</accession>
<dbReference type="GO" id="GO:0003700">
    <property type="term" value="F:DNA-binding transcription factor activity"/>
    <property type="evidence" value="ECO:0007669"/>
    <property type="project" value="InterPro"/>
</dbReference>
<dbReference type="SUPFAM" id="SSF100950">
    <property type="entry name" value="NagB/RpiA/CoA transferase-like"/>
    <property type="match status" value="1"/>
</dbReference>
<dbReference type="Pfam" id="PF08220">
    <property type="entry name" value="HTH_DeoR"/>
    <property type="match status" value="1"/>
</dbReference>
<organism evidence="5 6">
    <name type="scientific">Anaerobium acetethylicum</name>
    <dbReference type="NCBI Taxonomy" id="1619234"/>
    <lineage>
        <taxon>Bacteria</taxon>
        <taxon>Bacillati</taxon>
        <taxon>Bacillota</taxon>
        <taxon>Clostridia</taxon>
        <taxon>Lachnospirales</taxon>
        <taxon>Lachnospiraceae</taxon>
        <taxon>Anaerobium</taxon>
    </lineage>
</organism>
<gene>
    <name evidence="5" type="ORF">SAMN05421730_101029</name>
</gene>
<dbReference type="PROSITE" id="PS00894">
    <property type="entry name" value="HTH_DEOR_1"/>
    <property type="match status" value="1"/>
</dbReference>
<evidence type="ECO:0000256" key="2">
    <source>
        <dbReference type="ARBA" id="ARBA00023125"/>
    </source>
</evidence>
<dbReference type="PRINTS" id="PR00037">
    <property type="entry name" value="HTHLACR"/>
</dbReference>
<protein>
    <submittedName>
        <fullName evidence="5">DeoR family transcriptional regulator, fructose operon transcriptional repressor</fullName>
    </submittedName>
</protein>
<dbReference type="SMART" id="SM01134">
    <property type="entry name" value="DeoRC"/>
    <property type="match status" value="1"/>
</dbReference>
<dbReference type="InterPro" id="IPR050313">
    <property type="entry name" value="Carb_Metab_HTH_regulators"/>
</dbReference>
<dbReference type="AlphaFoldDB" id="A0A1D3TTP6"/>
<evidence type="ECO:0000256" key="1">
    <source>
        <dbReference type="ARBA" id="ARBA00023015"/>
    </source>
</evidence>
<proteinExistence type="predicted"/>
<dbReference type="SMART" id="SM00420">
    <property type="entry name" value="HTH_DEOR"/>
    <property type="match status" value="1"/>
</dbReference>
<dbReference type="STRING" id="1619234.SAMN05421730_101029"/>
<dbReference type="PANTHER" id="PTHR30363">
    <property type="entry name" value="HTH-TYPE TRANSCRIPTIONAL REGULATOR SRLR-RELATED"/>
    <property type="match status" value="1"/>
</dbReference>
<dbReference type="InterPro" id="IPR018356">
    <property type="entry name" value="Tscrpt_reg_HTH_DeoR_CS"/>
</dbReference>
<dbReference type="OrthoDB" id="9797223at2"/>
<dbReference type="InterPro" id="IPR014036">
    <property type="entry name" value="DeoR-like_C"/>
</dbReference>
<dbReference type="Proteomes" id="UP000199315">
    <property type="component" value="Unassembled WGS sequence"/>
</dbReference>
<dbReference type="Gene3D" id="3.40.50.1360">
    <property type="match status" value="1"/>
</dbReference>
<keyword evidence="2" id="KW-0238">DNA-binding</keyword>
<dbReference type="EMBL" id="FMKA01000010">
    <property type="protein sequence ID" value="SCP97364.1"/>
    <property type="molecule type" value="Genomic_DNA"/>
</dbReference>
<dbReference type="GO" id="GO:0003677">
    <property type="term" value="F:DNA binding"/>
    <property type="evidence" value="ECO:0007669"/>
    <property type="project" value="UniProtKB-KW"/>
</dbReference>
<dbReference type="InterPro" id="IPR036390">
    <property type="entry name" value="WH_DNA-bd_sf"/>
</dbReference>
<reference evidence="5 6" key="1">
    <citation type="submission" date="2016-09" db="EMBL/GenBank/DDBJ databases">
        <authorList>
            <person name="Capua I."/>
            <person name="De Benedictis P."/>
            <person name="Joannis T."/>
            <person name="Lombin L.H."/>
            <person name="Cattoli G."/>
        </authorList>
    </citation>
    <scope>NUCLEOTIDE SEQUENCE [LARGE SCALE GENOMIC DNA]</scope>
    <source>
        <strain evidence="5 6">GluBS11</strain>
    </source>
</reference>
<dbReference type="SUPFAM" id="SSF46785">
    <property type="entry name" value="Winged helix' DNA-binding domain"/>
    <property type="match status" value="1"/>
</dbReference>
<feature type="domain" description="HTH deoR-type" evidence="4">
    <location>
        <begin position="3"/>
        <end position="58"/>
    </location>
</feature>